<dbReference type="PANTHER" id="PTHR24567:SF74">
    <property type="entry name" value="HTH-TYPE TRANSCRIPTIONAL REGULATOR ARCR"/>
    <property type="match status" value="1"/>
</dbReference>
<evidence type="ECO:0000259" key="5">
    <source>
        <dbReference type="PROSITE" id="PS51063"/>
    </source>
</evidence>
<feature type="domain" description="HTH crp-type" evidence="5">
    <location>
        <begin position="139"/>
        <end position="211"/>
    </location>
</feature>
<evidence type="ECO:0000256" key="1">
    <source>
        <dbReference type="ARBA" id="ARBA00023015"/>
    </source>
</evidence>
<reference evidence="6 7" key="1">
    <citation type="submission" date="2015-07" db="EMBL/GenBank/DDBJ databases">
        <title>Genome sequencing of Kibdelosporangium phytohabitans.</title>
        <authorList>
            <person name="Qin S."/>
            <person name="Xing K."/>
        </authorList>
    </citation>
    <scope>NUCLEOTIDE SEQUENCE [LARGE SCALE GENOMIC DNA]</scope>
    <source>
        <strain evidence="6 7">KLBMP1111</strain>
    </source>
</reference>
<dbReference type="OrthoDB" id="41390at2"/>
<evidence type="ECO:0000259" key="4">
    <source>
        <dbReference type="PROSITE" id="PS50042"/>
    </source>
</evidence>
<dbReference type="PROSITE" id="PS50042">
    <property type="entry name" value="CNMP_BINDING_3"/>
    <property type="match status" value="1"/>
</dbReference>
<dbReference type="SUPFAM" id="SSF51206">
    <property type="entry name" value="cAMP-binding domain-like"/>
    <property type="match status" value="1"/>
</dbReference>
<dbReference type="InterPro" id="IPR050397">
    <property type="entry name" value="Env_Response_Regulators"/>
</dbReference>
<dbReference type="InterPro" id="IPR036388">
    <property type="entry name" value="WH-like_DNA-bd_sf"/>
</dbReference>
<dbReference type="AlphaFoldDB" id="A0A0N9IAK7"/>
<dbReference type="GO" id="GO:0003677">
    <property type="term" value="F:DNA binding"/>
    <property type="evidence" value="ECO:0007669"/>
    <property type="project" value="UniProtKB-KW"/>
</dbReference>
<gene>
    <name evidence="6" type="ORF">AOZ06_45410</name>
</gene>
<dbReference type="PANTHER" id="PTHR24567">
    <property type="entry name" value="CRP FAMILY TRANSCRIPTIONAL REGULATORY PROTEIN"/>
    <property type="match status" value="1"/>
</dbReference>
<evidence type="ECO:0000256" key="2">
    <source>
        <dbReference type="ARBA" id="ARBA00023125"/>
    </source>
</evidence>
<evidence type="ECO:0000256" key="3">
    <source>
        <dbReference type="ARBA" id="ARBA00023163"/>
    </source>
</evidence>
<dbReference type="RefSeq" id="WP_054295031.1">
    <property type="nucleotide sequence ID" value="NZ_CP012752.1"/>
</dbReference>
<dbReference type="Pfam" id="PF00027">
    <property type="entry name" value="cNMP_binding"/>
    <property type="match status" value="1"/>
</dbReference>
<keyword evidence="7" id="KW-1185">Reference proteome</keyword>
<dbReference type="KEGG" id="kphy:AOZ06_45410"/>
<dbReference type="Gene3D" id="2.60.120.10">
    <property type="entry name" value="Jelly Rolls"/>
    <property type="match status" value="1"/>
</dbReference>
<dbReference type="Proteomes" id="UP000063699">
    <property type="component" value="Chromosome"/>
</dbReference>
<evidence type="ECO:0008006" key="8">
    <source>
        <dbReference type="Google" id="ProtNLM"/>
    </source>
</evidence>
<evidence type="ECO:0000313" key="6">
    <source>
        <dbReference type="EMBL" id="ALG13142.1"/>
    </source>
</evidence>
<protein>
    <recommendedName>
        <fullName evidence="8">Crp/Fnr family transcriptional regulator</fullName>
    </recommendedName>
</protein>
<name>A0A0N9IAK7_9PSEU</name>
<sequence length="225" mass="24703">MDAKRYKQGDPLLTEQELLTLGAKGQLLQREAGHVFFREGEETDAVLLIKKGHLRVLVGKPSRIVAIRRSGELVGEMGAIRGKPRSATVVAHDDVVVLHIPAQHFLDVLYENPRTLHALLVESEERTEQATRKIVDSDLAAERRLAKALLELVEDGVADRVDGVLTARFAQADLASLTGMSLESVKKVTKLFRDNAIVDTGRGQVRILDTATLEEVAAGNRTTSR</sequence>
<dbReference type="EMBL" id="CP012752">
    <property type="protein sequence ID" value="ALG13142.1"/>
    <property type="molecule type" value="Genomic_DNA"/>
</dbReference>
<dbReference type="InterPro" id="IPR012318">
    <property type="entry name" value="HTH_CRP"/>
</dbReference>
<organism evidence="6 7">
    <name type="scientific">Kibdelosporangium phytohabitans</name>
    <dbReference type="NCBI Taxonomy" id="860235"/>
    <lineage>
        <taxon>Bacteria</taxon>
        <taxon>Bacillati</taxon>
        <taxon>Actinomycetota</taxon>
        <taxon>Actinomycetes</taxon>
        <taxon>Pseudonocardiales</taxon>
        <taxon>Pseudonocardiaceae</taxon>
        <taxon>Kibdelosporangium</taxon>
    </lineage>
</organism>
<dbReference type="GO" id="GO:0003700">
    <property type="term" value="F:DNA-binding transcription factor activity"/>
    <property type="evidence" value="ECO:0007669"/>
    <property type="project" value="TreeGrafter"/>
</dbReference>
<dbReference type="InterPro" id="IPR036390">
    <property type="entry name" value="WH_DNA-bd_sf"/>
</dbReference>
<dbReference type="Gene3D" id="1.10.10.10">
    <property type="entry name" value="Winged helix-like DNA-binding domain superfamily/Winged helix DNA-binding domain"/>
    <property type="match status" value="1"/>
</dbReference>
<dbReference type="InterPro" id="IPR014710">
    <property type="entry name" value="RmlC-like_jellyroll"/>
</dbReference>
<keyword evidence="3" id="KW-0804">Transcription</keyword>
<dbReference type="Pfam" id="PF13545">
    <property type="entry name" value="HTH_Crp_2"/>
    <property type="match status" value="1"/>
</dbReference>
<dbReference type="GO" id="GO:0005829">
    <property type="term" value="C:cytosol"/>
    <property type="evidence" value="ECO:0007669"/>
    <property type="project" value="TreeGrafter"/>
</dbReference>
<keyword evidence="1" id="KW-0805">Transcription regulation</keyword>
<dbReference type="STRING" id="860235.AOZ06_45410"/>
<dbReference type="SMART" id="SM00100">
    <property type="entry name" value="cNMP"/>
    <property type="match status" value="1"/>
</dbReference>
<dbReference type="CDD" id="cd00038">
    <property type="entry name" value="CAP_ED"/>
    <property type="match status" value="1"/>
</dbReference>
<feature type="domain" description="Cyclic nucleotide-binding" evidence="4">
    <location>
        <begin position="31"/>
        <end position="126"/>
    </location>
</feature>
<dbReference type="InterPro" id="IPR000595">
    <property type="entry name" value="cNMP-bd_dom"/>
</dbReference>
<dbReference type="SUPFAM" id="SSF46785">
    <property type="entry name" value="Winged helix' DNA-binding domain"/>
    <property type="match status" value="1"/>
</dbReference>
<evidence type="ECO:0000313" key="7">
    <source>
        <dbReference type="Proteomes" id="UP000063699"/>
    </source>
</evidence>
<dbReference type="InterPro" id="IPR018490">
    <property type="entry name" value="cNMP-bd_dom_sf"/>
</dbReference>
<dbReference type="PROSITE" id="PS51063">
    <property type="entry name" value="HTH_CRP_2"/>
    <property type="match status" value="1"/>
</dbReference>
<accession>A0A0N9IAK7</accession>
<proteinExistence type="predicted"/>
<keyword evidence="2" id="KW-0238">DNA-binding</keyword>